<protein>
    <submittedName>
        <fullName evidence="8">PLDc N-terminal domain-containing protein</fullName>
    </submittedName>
</protein>
<comment type="subcellular location">
    <subcellularLocation>
        <location evidence="1">Cell membrane</location>
        <topology evidence="1">Multi-pass membrane protein</topology>
    </subcellularLocation>
</comment>
<dbReference type="Pfam" id="PF13396">
    <property type="entry name" value="PLDc_N"/>
    <property type="match status" value="1"/>
</dbReference>
<evidence type="ECO:0000313" key="8">
    <source>
        <dbReference type="EMBL" id="WIF98640.1"/>
    </source>
</evidence>
<keyword evidence="9" id="KW-1185">Reference proteome</keyword>
<evidence type="ECO:0000256" key="1">
    <source>
        <dbReference type="ARBA" id="ARBA00004651"/>
    </source>
</evidence>
<sequence length="68" mass="7844">MTEIFQSIPWVLIAPILVIEGILLIVALIDWVRTEQTNGPKWVWLLVIVLLNLIGPILYFIFGRSNDR</sequence>
<evidence type="ECO:0000256" key="2">
    <source>
        <dbReference type="ARBA" id="ARBA00022475"/>
    </source>
</evidence>
<feature type="transmembrane region" description="Helical" evidence="6">
    <location>
        <begin position="7"/>
        <end position="29"/>
    </location>
</feature>
<keyword evidence="3 6" id="KW-0812">Transmembrane</keyword>
<dbReference type="Proteomes" id="UP001236652">
    <property type="component" value="Chromosome"/>
</dbReference>
<organism evidence="8 9">
    <name type="scientific">Pontibacillus chungwhensis</name>
    <dbReference type="NCBI Taxonomy" id="265426"/>
    <lineage>
        <taxon>Bacteria</taxon>
        <taxon>Bacillati</taxon>
        <taxon>Bacillota</taxon>
        <taxon>Bacilli</taxon>
        <taxon>Bacillales</taxon>
        <taxon>Bacillaceae</taxon>
        <taxon>Pontibacillus</taxon>
    </lineage>
</organism>
<feature type="domain" description="Cardiolipin synthase N-terminal" evidence="7">
    <location>
        <begin position="22"/>
        <end position="64"/>
    </location>
</feature>
<keyword evidence="4 6" id="KW-1133">Transmembrane helix</keyword>
<evidence type="ECO:0000259" key="7">
    <source>
        <dbReference type="Pfam" id="PF13396"/>
    </source>
</evidence>
<accession>A0ABY8UYA4</accession>
<evidence type="ECO:0000256" key="4">
    <source>
        <dbReference type="ARBA" id="ARBA00022989"/>
    </source>
</evidence>
<evidence type="ECO:0000313" key="9">
    <source>
        <dbReference type="Proteomes" id="UP001236652"/>
    </source>
</evidence>
<dbReference type="RefSeq" id="WP_231419327.1">
    <property type="nucleotide sequence ID" value="NZ_CP126446.1"/>
</dbReference>
<dbReference type="EMBL" id="CP126446">
    <property type="protein sequence ID" value="WIF98640.1"/>
    <property type="molecule type" value="Genomic_DNA"/>
</dbReference>
<name>A0ABY8UYA4_9BACI</name>
<dbReference type="InterPro" id="IPR027379">
    <property type="entry name" value="CLS_N"/>
</dbReference>
<reference evidence="8 9" key="1">
    <citation type="submission" date="2023-05" db="EMBL/GenBank/DDBJ databases">
        <title>Comparative genomics reveals the evidence of polycyclic aromatic hydrocarbons degradation in moderately halophilic genus Pontibacillus.</title>
        <authorList>
            <person name="Yang H."/>
            <person name="Qian Z."/>
        </authorList>
    </citation>
    <scope>NUCLEOTIDE SEQUENCE [LARGE SCALE GENOMIC DNA]</scope>
    <source>
        <strain evidence="9">HN14</strain>
    </source>
</reference>
<evidence type="ECO:0000256" key="3">
    <source>
        <dbReference type="ARBA" id="ARBA00022692"/>
    </source>
</evidence>
<keyword evidence="5 6" id="KW-0472">Membrane</keyword>
<feature type="transmembrane region" description="Helical" evidence="6">
    <location>
        <begin position="41"/>
        <end position="62"/>
    </location>
</feature>
<evidence type="ECO:0000256" key="5">
    <source>
        <dbReference type="ARBA" id="ARBA00023136"/>
    </source>
</evidence>
<keyword evidence="2" id="KW-1003">Cell membrane</keyword>
<proteinExistence type="predicted"/>
<evidence type="ECO:0000256" key="6">
    <source>
        <dbReference type="SAM" id="Phobius"/>
    </source>
</evidence>
<gene>
    <name evidence="8" type="ORF">QNI29_02930</name>
</gene>